<evidence type="ECO:0000256" key="9">
    <source>
        <dbReference type="PIRSR" id="PIRSR000485-2"/>
    </source>
</evidence>
<evidence type="ECO:0000256" key="6">
    <source>
        <dbReference type="ARBA" id="ARBA00022755"/>
    </source>
</evidence>
<dbReference type="UniPathway" id="UPA00074">
    <property type="reaction ID" value="UER00124"/>
</dbReference>
<feature type="binding site" evidence="10">
    <location>
        <position position="444"/>
    </location>
    <ligand>
        <name>[4Fe-4S] cluster</name>
        <dbReference type="ChEBI" id="CHEBI:49883"/>
    </ligand>
</feature>
<evidence type="ECO:0000256" key="5">
    <source>
        <dbReference type="ARBA" id="ARBA00022679"/>
    </source>
</evidence>
<feature type="binding site" evidence="9">
    <location>
        <position position="294"/>
    </location>
    <ligand>
        <name>Mg(2+)</name>
        <dbReference type="ChEBI" id="CHEBI:18420"/>
    </ligand>
</feature>
<dbReference type="PIRSF" id="PIRSF000485">
    <property type="entry name" value="Amd_phspho_trans"/>
    <property type="match status" value="1"/>
</dbReference>
<dbReference type="SUPFAM" id="SSF56235">
    <property type="entry name" value="N-terminal nucleophile aminohydrolases (Ntn hydrolases)"/>
    <property type="match status" value="1"/>
</dbReference>
<dbReference type="GO" id="GO:0006189">
    <property type="term" value="P:'de novo' IMP biosynthetic process"/>
    <property type="evidence" value="ECO:0007669"/>
    <property type="project" value="UniProtKB-UniPathway"/>
</dbReference>
<protein>
    <recommendedName>
        <fullName evidence="3 8">Amidophosphoribosyltransferase</fullName>
        <shortName evidence="8">ATase</shortName>
        <ecNumber evidence="3 8">2.4.2.14</ecNumber>
    </recommendedName>
    <alternativeName>
        <fullName evidence="8">Glutamine phosphoribosylpyrophosphate amidotransferase</fullName>
    </alternativeName>
</protein>
<dbReference type="InterPro" id="IPR000836">
    <property type="entry name" value="PRTase_dom"/>
</dbReference>
<dbReference type="GO" id="GO:0051536">
    <property type="term" value="F:iron-sulfur cluster binding"/>
    <property type="evidence" value="ECO:0007669"/>
    <property type="project" value="UniProtKB-KW"/>
</dbReference>
<evidence type="ECO:0000256" key="3">
    <source>
        <dbReference type="ARBA" id="ARBA00011941"/>
    </source>
</evidence>
<reference evidence="12 13" key="1">
    <citation type="journal article" date="2016" name="Gut Pathog.">
        <title>Whole genome sequencing of "Faecalibaculum rodentium" ALO17, isolated from C57BL/6J laboratory mouse feces.</title>
        <authorList>
            <person name="Lim S."/>
            <person name="Chang D.H."/>
            <person name="Ahn S."/>
            <person name="Kim B.C."/>
        </authorList>
    </citation>
    <scope>NUCLEOTIDE SEQUENCE [LARGE SCALE GENOMIC DNA]</scope>
    <source>
        <strain evidence="12 13">Alo17</strain>
    </source>
</reference>
<comment type="similarity">
    <text evidence="2 8">In the C-terminal section; belongs to the purine/pyrimidine phosphoribosyltransferase family.</text>
</comment>
<comment type="pathway">
    <text evidence="1 8">Purine metabolism; IMP biosynthesis via de novo pathway; N(1)-(5-phospho-D-ribosyl)glycinamide from 5-phospho-alpha-D-ribose 1-diphosphate: step 1/2.</text>
</comment>
<keyword evidence="7" id="KW-0315">Glutamine amidotransferase</keyword>
<feature type="binding site" evidence="9">
    <location>
        <position position="357"/>
    </location>
    <ligand>
        <name>Mg(2+)</name>
        <dbReference type="ChEBI" id="CHEBI:18420"/>
    </ligand>
</feature>
<keyword evidence="6 8" id="KW-0658">Purine biosynthesis</keyword>
<comment type="cofactor">
    <cofactor evidence="9">
        <name>Mg(2+)</name>
        <dbReference type="ChEBI" id="CHEBI:18420"/>
    </cofactor>
    <text evidence="9">Binds 1 Mg(2+) ion per subunit.</text>
</comment>
<evidence type="ECO:0000256" key="1">
    <source>
        <dbReference type="ARBA" id="ARBA00005209"/>
    </source>
</evidence>
<dbReference type="EMBL" id="CP011391">
    <property type="protein sequence ID" value="AMK53168.1"/>
    <property type="molecule type" value="Genomic_DNA"/>
</dbReference>
<dbReference type="Pfam" id="PF13537">
    <property type="entry name" value="GATase_7"/>
    <property type="match status" value="1"/>
</dbReference>
<accession>A0A140DR91</accession>
<feature type="binding site" evidence="10">
    <location>
        <position position="441"/>
    </location>
    <ligand>
        <name>[4Fe-4S] cluster</name>
        <dbReference type="ChEBI" id="CHEBI:49883"/>
    </ligand>
</feature>
<dbReference type="Pfam" id="PF00156">
    <property type="entry name" value="Pribosyltran"/>
    <property type="match status" value="1"/>
</dbReference>
<name>A0A140DR91_9FIRM</name>
<evidence type="ECO:0000256" key="2">
    <source>
        <dbReference type="ARBA" id="ARBA00010138"/>
    </source>
</evidence>
<proteinExistence type="inferred from homology"/>
<keyword evidence="5 8" id="KW-0808">Transferase</keyword>
<dbReference type="STRING" id="1702221.AALO17_00340"/>
<comment type="catalytic activity">
    <reaction evidence="8">
        <text>5-phospho-beta-D-ribosylamine + L-glutamate + diphosphate = 5-phospho-alpha-D-ribose 1-diphosphate + L-glutamine + H2O</text>
        <dbReference type="Rhea" id="RHEA:14905"/>
        <dbReference type="ChEBI" id="CHEBI:15377"/>
        <dbReference type="ChEBI" id="CHEBI:29985"/>
        <dbReference type="ChEBI" id="CHEBI:33019"/>
        <dbReference type="ChEBI" id="CHEBI:58017"/>
        <dbReference type="ChEBI" id="CHEBI:58359"/>
        <dbReference type="ChEBI" id="CHEBI:58681"/>
        <dbReference type="EC" id="2.4.2.14"/>
    </reaction>
</comment>
<evidence type="ECO:0000259" key="11">
    <source>
        <dbReference type="PROSITE" id="PS51278"/>
    </source>
</evidence>
<dbReference type="GO" id="GO:0004044">
    <property type="term" value="F:amidophosphoribosyltransferase activity"/>
    <property type="evidence" value="ECO:0007669"/>
    <property type="project" value="UniProtKB-EC"/>
</dbReference>
<evidence type="ECO:0000256" key="4">
    <source>
        <dbReference type="ARBA" id="ARBA00022676"/>
    </source>
</evidence>
<evidence type="ECO:0000256" key="7">
    <source>
        <dbReference type="ARBA" id="ARBA00022962"/>
    </source>
</evidence>
<dbReference type="InterPro" id="IPR029057">
    <property type="entry name" value="PRTase-like"/>
</dbReference>
<feature type="binding site" evidence="9">
    <location>
        <position position="356"/>
    </location>
    <ligand>
        <name>Mg(2+)</name>
        <dbReference type="ChEBI" id="CHEBI:18420"/>
    </ligand>
</feature>
<dbReference type="SUPFAM" id="SSF53271">
    <property type="entry name" value="PRTase-like"/>
    <property type="match status" value="1"/>
</dbReference>
<dbReference type="Gene3D" id="3.40.50.2020">
    <property type="match status" value="1"/>
</dbReference>
<dbReference type="KEGG" id="fro:AALO17_00340"/>
<dbReference type="AlphaFoldDB" id="A0A140DR91"/>
<evidence type="ECO:0000256" key="8">
    <source>
        <dbReference type="PIRNR" id="PIRNR000485"/>
    </source>
</evidence>
<feature type="domain" description="Glutamine amidotransferase type-2" evidence="11">
    <location>
        <begin position="10"/>
        <end position="230"/>
    </location>
</feature>
<dbReference type="Proteomes" id="UP000069771">
    <property type="component" value="Chromosome"/>
</dbReference>
<evidence type="ECO:0000313" key="13">
    <source>
        <dbReference type="Proteomes" id="UP000069771"/>
    </source>
</evidence>
<dbReference type="OrthoDB" id="9801213at2"/>
<dbReference type="GO" id="GO:0009113">
    <property type="term" value="P:purine nucleobase biosynthetic process"/>
    <property type="evidence" value="ECO:0007669"/>
    <property type="project" value="InterPro"/>
</dbReference>
<dbReference type="CDD" id="cd06223">
    <property type="entry name" value="PRTases_typeI"/>
    <property type="match status" value="1"/>
</dbReference>
<dbReference type="InterPro" id="IPR017932">
    <property type="entry name" value="GATase_2_dom"/>
</dbReference>
<dbReference type="GO" id="GO:0046872">
    <property type="term" value="F:metal ion binding"/>
    <property type="evidence" value="ECO:0007669"/>
    <property type="project" value="UniProtKB-KW"/>
</dbReference>
<evidence type="ECO:0000256" key="10">
    <source>
        <dbReference type="PIRSR" id="PIRSR000485-3"/>
    </source>
</evidence>
<keyword evidence="10" id="KW-0408">Iron</keyword>
<dbReference type="RefSeq" id="WP_067553949.1">
    <property type="nucleotide sequence ID" value="NZ_CAKOCV010000001.1"/>
</dbReference>
<dbReference type="PANTHER" id="PTHR11907">
    <property type="entry name" value="AMIDOPHOSPHORIBOSYLTRANSFERASE"/>
    <property type="match status" value="1"/>
</dbReference>
<comment type="cofactor">
    <cofactor evidence="10">
        <name>[4Fe-4S] cluster</name>
        <dbReference type="ChEBI" id="CHEBI:49883"/>
    </cofactor>
    <text evidence="10">Binds 1 [4Fe-4S] cluster per subunit.</text>
</comment>
<keyword evidence="13" id="KW-1185">Reference proteome</keyword>
<gene>
    <name evidence="12" type="ORF">AALO17_00340</name>
</gene>
<dbReference type="PROSITE" id="PS51278">
    <property type="entry name" value="GATASE_TYPE_2"/>
    <property type="match status" value="1"/>
</dbReference>
<keyword evidence="9" id="KW-0460">Magnesium</keyword>
<dbReference type="EC" id="2.4.2.14" evidence="3 8"/>
<keyword evidence="10" id="KW-0411">Iron-sulfur</keyword>
<dbReference type="InterPro" id="IPR005854">
    <property type="entry name" value="PurF"/>
</dbReference>
<evidence type="ECO:0000313" key="12">
    <source>
        <dbReference type="EMBL" id="AMK53168.1"/>
    </source>
</evidence>
<organism evidence="12 13">
    <name type="scientific">Faecalibaculum rodentium</name>
    <dbReference type="NCBI Taxonomy" id="1702221"/>
    <lineage>
        <taxon>Bacteria</taxon>
        <taxon>Bacillati</taxon>
        <taxon>Bacillota</taxon>
        <taxon>Erysipelotrichia</taxon>
        <taxon>Erysipelotrichales</taxon>
        <taxon>Erysipelotrichaceae</taxon>
        <taxon>Faecalibaculum</taxon>
    </lineage>
</organism>
<feature type="binding site" evidence="10">
    <location>
        <position position="393"/>
    </location>
    <ligand>
        <name>[4Fe-4S] cluster</name>
        <dbReference type="ChEBI" id="CHEBI:49883"/>
    </ligand>
</feature>
<dbReference type="InterPro" id="IPR029055">
    <property type="entry name" value="Ntn_hydrolases_N"/>
</dbReference>
<keyword evidence="4 8" id="KW-0328">Glycosyltransferase</keyword>
<sequence>MSREILQDMAGIAGLFNVPHAAADCALLLHGLQHRGQDGVGIAVTDGETLRCYKRRGLLSELLKAEPVQESPGTAAIGQVRLRLEQDRMDENLQPVMVRAYQGHFAIVSTGMIENAAALRESMENQGLIFQGLSDAEVIAHLIQRESGHLFEKITRACRQMQGSWTFLLMTKSTLYAMRSVEGARSLFVADVPSAPGGKAFATESGALSILGAEHIRELEPGELLRFGKGSEGRWLLPADGPCLGPCAMEYVYFSRPDSVLSGRGVLGARKAFGRALAQGETETADMVIGVPDTAIDAAAAFARELNIPYETGLIKNRYIGSTFIRPTRMQREQGMRVRLNAISSVVAGKEVFLVDDSIVRGSTAARICQLLREAGAAKIHVRIAAPVICTECTKGAESSRKEELAGARWTEEELKEKIRADSVRFLTREEFSRALGIRACRACFGCGEETRKDEENGRTV</sequence>
<dbReference type="GeneID" id="78476958"/>
<dbReference type="Gene3D" id="3.60.20.10">
    <property type="entry name" value="Glutamine Phosphoribosylpyrophosphate, subunit 1, domain 1"/>
    <property type="match status" value="1"/>
</dbReference>
<keyword evidence="9" id="KW-0479">Metal-binding</keyword>
<feature type="binding site" evidence="10">
    <location>
        <position position="247"/>
    </location>
    <ligand>
        <name>[4Fe-4S] cluster</name>
        <dbReference type="ChEBI" id="CHEBI:49883"/>
    </ligand>
</feature>
<dbReference type="PATRIC" id="fig|1702221.3.peg.33"/>